<keyword evidence="6 8" id="KW-1133">Transmembrane helix</keyword>
<evidence type="ECO:0000256" key="1">
    <source>
        <dbReference type="ARBA" id="ARBA00004651"/>
    </source>
</evidence>
<dbReference type="NCBIfam" id="TIGR00771">
    <property type="entry name" value="DcuC"/>
    <property type="match status" value="1"/>
</dbReference>
<feature type="transmembrane region" description="Helical" evidence="8">
    <location>
        <begin position="96"/>
        <end position="122"/>
    </location>
</feature>
<dbReference type="GO" id="GO:0015556">
    <property type="term" value="F:C4-dicarboxylate transmembrane transporter activity"/>
    <property type="evidence" value="ECO:0007669"/>
    <property type="project" value="InterPro"/>
</dbReference>
<feature type="transmembrane region" description="Helical" evidence="8">
    <location>
        <begin position="250"/>
        <end position="269"/>
    </location>
</feature>
<dbReference type="Proteomes" id="UP000824083">
    <property type="component" value="Unassembled WGS sequence"/>
</dbReference>
<proteinExistence type="inferred from homology"/>
<evidence type="ECO:0000256" key="6">
    <source>
        <dbReference type="ARBA" id="ARBA00022989"/>
    </source>
</evidence>
<accession>A0A9D1IIB4</accession>
<organism evidence="9 10">
    <name type="scientific">Candidatus Aphodousia faecigallinarum</name>
    <dbReference type="NCBI Taxonomy" id="2840677"/>
    <lineage>
        <taxon>Bacteria</taxon>
        <taxon>Pseudomonadati</taxon>
        <taxon>Pseudomonadota</taxon>
        <taxon>Betaproteobacteria</taxon>
        <taxon>Burkholderiales</taxon>
        <taxon>Sutterellaceae</taxon>
        <taxon>Sutterellaceae incertae sedis</taxon>
        <taxon>Candidatus Aphodousia</taxon>
    </lineage>
</organism>
<dbReference type="Pfam" id="PF03606">
    <property type="entry name" value="DcuC"/>
    <property type="match status" value="1"/>
</dbReference>
<keyword evidence="7 8" id="KW-0472">Membrane</keyword>
<comment type="similarity">
    <text evidence="2">Belongs to the DcuC/DcuD transporter (TC 2.A.61) family.</text>
</comment>
<dbReference type="InterPro" id="IPR018385">
    <property type="entry name" value="C4_dicarb_anaerob_car-like"/>
</dbReference>
<feature type="transmembrane region" description="Helical" evidence="8">
    <location>
        <begin position="372"/>
        <end position="398"/>
    </location>
</feature>
<feature type="transmembrane region" description="Helical" evidence="8">
    <location>
        <begin position="134"/>
        <end position="154"/>
    </location>
</feature>
<protein>
    <submittedName>
        <fullName evidence="9">C4-dicarboxylate transporter DcuC</fullName>
    </submittedName>
</protein>
<name>A0A9D1IIB4_9BURK</name>
<evidence type="ECO:0000313" key="9">
    <source>
        <dbReference type="EMBL" id="HIU37261.1"/>
    </source>
</evidence>
<feature type="transmembrane region" description="Helical" evidence="8">
    <location>
        <begin position="28"/>
        <end position="47"/>
    </location>
</feature>
<reference evidence="9" key="1">
    <citation type="submission" date="2020-10" db="EMBL/GenBank/DDBJ databases">
        <authorList>
            <person name="Gilroy R."/>
        </authorList>
    </citation>
    <scope>NUCLEOTIDE SEQUENCE</scope>
    <source>
        <strain evidence="9">7463</strain>
    </source>
</reference>
<keyword evidence="4" id="KW-1003">Cell membrane</keyword>
<evidence type="ECO:0000256" key="2">
    <source>
        <dbReference type="ARBA" id="ARBA00005275"/>
    </source>
</evidence>
<dbReference type="InterPro" id="IPR004669">
    <property type="entry name" value="C4_dicarb_anaerob_car"/>
</dbReference>
<feature type="transmembrane region" description="Helical" evidence="8">
    <location>
        <begin position="289"/>
        <end position="312"/>
    </location>
</feature>
<feature type="transmembrane region" description="Helical" evidence="8">
    <location>
        <begin position="174"/>
        <end position="200"/>
    </location>
</feature>
<sequence>MSLLEWLAIAVVFISVYALIKRLETRLVLFTAGFFLCLVSMQPLEALNSFAKSMTNSSLVMAICSSMGFAFVATFTQSDRCLVHYLASPIRGLGIFLIPVCTAITFVINIAIPSAAGCAAAVGSTLIPVMLRAGIKPAAAAAAVMGGTIGSYFSPGTSHNIFVADMAGMSEMDIIAYHAPWSLMCGIFSVIGIAIVCFVLGDHKGDASATANVKNQDDNFKPNLIKAIMPIVPIAILITGNLWIPAIKMGVAQAMVIGAVLTLLVGMAIDRTDPQEFSKKFFNGMGQGYADVMGIIIAAGVFAAGLRATGLIDTFVDVLKHSNDIARWGGSLGPWIMGTITGSGDAATMAFNEAVTPHAPEFGMEIKALGSMAFLTGALGRTMSPIAGAMVVVSGIAMANPIEVAKRTALPMTAATIALALFMV</sequence>
<dbReference type="GO" id="GO:0005886">
    <property type="term" value="C:plasma membrane"/>
    <property type="evidence" value="ECO:0007669"/>
    <property type="project" value="UniProtKB-SubCell"/>
</dbReference>
<comment type="caution">
    <text evidence="9">The sequence shown here is derived from an EMBL/GenBank/DDBJ whole genome shotgun (WGS) entry which is preliminary data.</text>
</comment>
<dbReference type="PANTHER" id="PTHR42002">
    <property type="entry name" value="ANAEROBIC C4-DICARBOXYLATE TRANSPORTER DCUC-RELATED"/>
    <property type="match status" value="1"/>
</dbReference>
<comment type="subcellular location">
    <subcellularLocation>
        <location evidence="1">Cell membrane</location>
        <topology evidence="1">Multi-pass membrane protein</topology>
    </subcellularLocation>
</comment>
<evidence type="ECO:0000256" key="4">
    <source>
        <dbReference type="ARBA" id="ARBA00022475"/>
    </source>
</evidence>
<dbReference type="AlphaFoldDB" id="A0A9D1IIB4"/>
<keyword evidence="3" id="KW-0813">Transport</keyword>
<reference evidence="9" key="2">
    <citation type="journal article" date="2021" name="PeerJ">
        <title>Extensive microbial diversity within the chicken gut microbiome revealed by metagenomics and culture.</title>
        <authorList>
            <person name="Gilroy R."/>
            <person name="Ravi A."/>
            <person name="Getino M."/>
            <person name="Pursley I."/>
            <person name="Horton D.L."/>
            <person name="Alikhan N.F."/>
            <person name="Baker D."/>
            <person name="Gharbi K."/>
            <person name="Hall N."/>
            <person name="Watson M."/>
            <person name="Adriaenssens E.M."/>
            <person name="Foster-Nyarko E."/>
            <person name="Jarju S."/>
            <person name="Secka A."/>
            <person name="Antonio M."/>
            <person name="Oren A."/>
            <person name="Chaudhuri R.R."/>
            <person name="La Ragione R."/>
            <person name="Hildebrand F."/>
            <person name="Pallen M.J."/>
        </authorList>
    </citation>
    <scope>NUCLEOTIDE SEQUENCE</scope>
    <source>
        <strain evidence="9">7463</strain>
    </source>
</reference>
<evidence type="ECO:0000256" key="8">
    <source>
        <dbReference type="SAM" id="Phobius"/>
    </source>
</evidence>
<evidence type="ECO:0000256" key="7">
    <source>
        <dbReference type="ARBA" id="ARBA00023136"/>
    </source>
</evidence>
<dbReference type="PANTHER" id="PTHR42002:SF2">
    <property type="entry name" value="ANAEROBIC C4-DICARBOXYLATE TRANSPORTER DCUC-RELATED"/>
    <property type="match status" value="1"/>
</dbReference>
<feature type="transmembrane region" description="Helical" evidence="8">
    <location>
        <begin position="224"/>
        <end position="244"/>
    </location>
</feature>
<evidence type="ECO:0000256" key="3">
    <source>
        <dbReference type="ARBA" id="ARBA00022448"/>
    </source>
</evidence>
<evidence type="ECO:0000256" key="5">
    <source>
        <dbReference type="ARBA" id="ARBA00022692"/>
    </source>
</evidence>
<keyword evidence="5 8" id="KW-0812">Transmembrane</keyword>
<gene>
    <name evidence="9" type="primary">dcuC</name>
    <name evidence="9" type="ORF">IAC56_03185</name>
</gene>
<evidence type="ECO:0000313" key="10">
    <source>
        <dbReference type="Proteomes" id="UP000824083"/>
    </source>
</evidence>
<dbReference type="EMBL" id="DVMY01000054">
    <property type="protein sequence ID" value="HIU37261.1"/>
    <property type="molecule type" value="Genomic_DNA"/>
</dbReference>
<dbReference type="NCBIfam" id="NF037994">
    <property type="entry name" value="DcuC_1"/>
    <property type="match status" value="1"/>
</dbReference>
<feature type="transmembrane region" description="Helical" evidence="8">
    <location>
        <begin position="59"/>
        <end position="76"/>
    </location>
</feature>